<dbReference type="InterPro" id="IPR008410">
    <property type="entry name" value="BCSC_C"/>
</dbReference>
<evidence type="ECO:0000256" key="6">
    <source>
        <dbReference type="ARBA" id="ARBA00022916"/>
    </source>
</evidence>
<dbReference type="GO" id="GO:0030244">
    <property type="term" value="P:cellulose biosynthetic process"/>
    <property type="evidence" value="ECO:0007669"/>
    <property type="project" value="UniProtKB-KW"/>
</dbReference>
<dbReference type="Pfam" id="PF13432">
    <property type="entry name" value="TPR_16"/>
    <property type="match status" value="1"/>
</dbReference>
<feature type="compositionally biased region" description="Basic and acidic residues" evidence="8">
    <location>
        <begin position="35"/>
        <end position="44"/>
    </location>
</feature>
<dbReference type="Gene3D" id="1.25.40.10">
    <property type="entry name" value="Tetratricopeptide repeat domain"/>
    <property type="match status" value="3"/>
</dbReference>
<sequence>MRITGRTVIQALPLLVLGAIVWWVYQRYWAPEDTGPERETKVDIEPSEEPAGPALAAPDEKDMRELVRRLHLAEVMNRPDLLSEALNKLKAIAPGHQRVFFFEAYQAVYAGNDQRAREILENYSSTYPNSTGARLLSHFIDSETTRKHELQQARLLATAGRYGKALEVYDSLFPEGRPTLTLELEYLNTQAAIEGRWLDTYQSLKNLDAQYPDFPAIELALAEHLMRNNPGNEWALNTYKRLAYGYGIGRRAADSWIRELNSRPISTDVVAEFEELANRYPDDIDIQERYKNARLALKAEQERLKNPRYRAKKEGLALLNRNQTQRAKWKLLEALKDFPNDEEVLGGLGMVYLREGRQAKALTYFKRAQNNNLNPDLTSKWDALYNTSLYWANLDRADAMIAARQYDDAEQLLIKNIKINPGAPEAYQRLASIERARGNYADADRRYVQALSVDALHEPSLWGRVEMRSEQGNRVAALELALSYSKAQQGQIADRLKDWRLEKTLVSMDYAVARGDREAALADILRAISLNPTSPWQRSDIADALVKLGDTQRADNLMRSWARADKSAEMQFAYALYLSGRDRADEAVAVLESIPESQRSDAMKSNLRRLKFDQQLAAAVASSEDGLIETLGQMEEDYRFDPDNLMRVANQWLAIQRRNRAEEIVNGLTPTDAWPIDRQFAYGELLLALDKQEEFGDWYAEMYPRKMSAEQKGNLGRLHAQFLVLRARESEGRGEYEVAYAFYLRAAGVVGDHQLAAELGVLRTARQLGHEDVYEKYRERLLVDPDRRTPAEVILIADTLHQMDDHALAEVLLSDVESRGDASALDLRNAMVLAEEIEAWKASEALAIKAMEKETGLRAEDDPKALWAAAEKNWLTRSARSTFDRIRAREDGHIWFGLDISERDGTEETFLVPVEILYPISKWDGHLLGRIDYVSIDTGDVDYIDRPSLNPLTTQRVEFQEKDTGIALGIGWRAEDWSVDVGTTPLGFRERTWVGGVGLSGDVGDVGWTLDLSRRPEVGTLLSYGGMEVPSDASGFQGTEWGGVVRTGGKLGLSYDLGGKVGYWGSLQAHQLTGQGRVEDNDRFGVLGGVYWRAKESVPHNIQVGVNLMHLQYDKNLINRGLDNAGYFSPQNYVSVSLPVRYFGRSGHDFSYMVGASVSHSWSREDEPFGYGEGSSSSKDFGFTVEAAVEKRISDHWYLGAAADIQRADFYEPNHFVIYARYTFKDRWSPVPTPPEPPIPYSDFD</sequence>
<feature type="domain" description="Cellulose synthase operon C C-terminal" evidence="10">
    <location>
        <begin position="912"/>
        <end position="1224"/>
    </location>
</feature>
<dbReference type="Pfam" id="PF05420">
    <property type="entry name" value="BCSC_C"/>
    <property type="match status" value="1"/>
</dbReference>
<dbReference type="InterPro" id="IPR019734">
    <property type="entry name" value="TPR_rpt"/>
</dbReference>
<comment type="function">
    <text evidence="1">Required for maximal bacterial cellulose synthesis.</text>
</comment>
<evidence type="ECO:0000259" key="10">
    <source>
        <dbReference type="Pfam" id="PF05420"/>
    </source>
</evidence>
<evidence type="ECO:0000313" key="11">
    <source>
        <dbReference type="EMBL" id="MBB3046964.1"/>
    </source>
</evidence>
<feature type="region of interest" description="Disordered" evidence="8">
    <location>
        <begin position="34"/>
        <end position="56"/>
    </location>
</feature>
<proteinExistence type="predicted"/>
<feature type="transmembrane region" description="Helical" evidence="9">
    <location>
        <begin position="7"/>
        <end position="25"/>
    </location>
</feature>
<evidence type="ECO:0000313" key="12">
    <source>
        <dbReference type="Proteomes" id="UP000537130"/>
    </source>
</evidence>
<dbReference type="Proteomes" id="UP000537130">
    <property type="component" value="Unassembled WGS sequence"/>
</dbReference>
<protein>
    <submittedName>
        <fullName evidence="11">Tetratricopeptide (TPR) repeat protein</fullName>
    </submittedName>
</protein>
<keyword evidence="12" id="KW-1185">Reference proteome</keyword>
<dbReference type="AlphaFoldDB" id="A0A7W4W4W9"/>
<keyword evidence="9" id="KW-1133">Transmembrane helix</keyword>
<evidence type="ECO:0000256" key="8">
    <source>
        <dbReference type="SAM" id="MobiDB-lite"/>
    </source>
</evidence>
<keyword evidence="6" id="KW-0135">Cellulose biosynthesis</keyword>
<keyword evidence="9" id="KW-0472">Membrane</keyword>
<keyword evidence="9" id="KW-0812">Transmembrane</keyword>
<comment type="pathway">
    <text evidence="2">Glycan metabolism; bacterial cellulose biosynthesis.</text>
</comment>
<keyword evidence="4" id="KW-0677">Repeat</keyword>
<comment type="caution">
    <text evidence="11">The sequence shown here is derived from an EMBL/GenBank/DDBJ whole genome shotgun (WGS) entry which is preliminary data.</text>
</comment>
<evidence type="ECO:0000256" key="5">
    <source>
        <dbReference type="ARBA" id="ARBA00022803"/>
    </source>
</evidence>
<dbReference type="SMART" id="SM00028">
    <property type="entry name" value="TPR"/>
    <property type="match status" value="4"/>
</dbReference>
<organism evidence="11 12">
    <name type="scientific">Litorivivens lipolytica</name>
    <dbReference type="NCBI Taxonomy" id="1524264"/>
    <lineage>
        <taxon>Bacteria</taxon>
        <taxon>Pseudomonadati</taxon>
        <taxon>Pseudomonadota</taxon>
        <taxon>Gammaproteobacteria</taxon>
        <taxon>Litorivivens</taxon>
    </lineage>
</organism>
<dbReference type="SUPFAM" id="SSF48452">
    <property type="entry name" value="TPR-like"/>
    <property type="match status" value="2"/>
</dbReference>
<keyword evidence="5 7" id="KW-0802">TPR repeat</keyword>
<dbReference type="PROSITE" id="PS50005">
    <property type="entry name" value="TPR"/>
    <property type="match status" value="1"/>
</dbReference>
<reference evidence="11 12" key="1">
    <citation type="submission" date="2020-08" db="EMBL/GenBank/DDBJ databases">
        <title>Genomic Encyclopedia of Type Strains, Phase III (KMG-III): the genomes of soil and plant-associated and newly described type strains.</title>
        <authorList>
            <person name="Whitman W."/>
        </authorList>
    </citation>
    <scope>NUCLEOTIDE SEQUENCE [LARGE SCALE GENOMIC DNA]</scope>
    <source>
        <strain evidence="11 12">CECT 8654</strain>
    </source>
</reference>
<feature type="repeat" description="TPR" evidence="7">
    <location>
        <begin position="342"/>
        <end position="375"/>
    </location>
</feature>
<evidence type="ECO:0000256" key="7">
    <source>
        <dbReference type="PROSITE-ProRule" id="PRU00339"/>
    </source>
</evidence>
<evidence type="ECO:0000256" key="4">
    <source>
        <dbReference type="ARBA" id="ARBA00022737"/>
    </source>
</evidence>
<keyword evidence="3" id="KW-0732">Signal</keyword>
<dbReference type="InterPro" id="IPR011990">
    <property type="entry name" value="TPR-like_helical_dom_sf"/>
</dbReference>
<name>A0A7W4W4W9_9GAMM</name>
<evidence type="ECO:0000256" key="1">
    <source>
        <dbReference type="ARBA" id="ARBA00003476"/>
    </source>
</evidence>
<dbReference type="GO" id="GO:0019867">
    <property type="term" value="C:outer membrane"/>
    <property type="evidence" value="ECO:0007669"/>
    <property type="project" value="InterPro"/>
</dbReference>
<evidence type="ECO:0000256" key="3">
    <source>
        <dbReference type="ARBA" id="ARBA00022729"/>
    </source>
</evidence>
<evidence type="ECO:0000256" key="2">
    <source>
        <dbReference type="ARBA" id="ARBA00005186"/>
    </source>
</evidence>
<gene>
    <name evidence="11" type="ORF">FHR99_001200</name>
</gene>
<dbReference type="UniPathway" id="UPA00694"/>
<dbReference type="EMBL" id="JACHWY010000001">
    <property type="protein sequence ID" value="MBB3046964.1"/>
    <property type="molecule type" value="Genomic_DNA"/>
</dbReference>
<dbReference type="RefSeq" id="WP_183409617.1">
    <property type="nucleotide sequence ID" value="NZ_JACHWY010000001.1"/>
</dbReference>
<evidence type="ECO:0000256" key="9">
    <source>
        <dbReference type="SAM" id="Phobius"/>
    </source>
</evidence>
<accession>A0A7W4W4W9</accession>